<dbReference type="InterPro" id="IPR050179">
    <property type="entry name" value="Trans_hexapeptide_repeat"/>
</dbReference>
<dbReference type="SUPFAM" id="SSF51161">
    <property type="entry name" value="Trimeric LpxA-like enzymes"/>
    <property type="match status" value="1"/>
</dbReference>
<dbReference type="InterPro" id="IPR001451">
    <property type="entry name" value="Hexapep"/>
</dbReference>
<dbReference type="AlphaFoldDB" id="A0A1H8DIH4"/>
<evidence type="ECO:0000256" key="1">
    <source>
        <dbReference type="ARBA" id="ARBA00007274"/>
    </source>
</evidence>
<feature type="transmembrane region" description="Helical" evidence="2">
    <location>
        <begin position="35"/>
        <end position="56"/>
    </location>
</feature>
<keyword evidence="2" id="KW-0812">Transmembrane</keyword>
<reference evidence="3 4" key="1">
    <citation type="submission" date="2016-10" db="EMBL/GenBank/DDBJ databases">
        <authorList>
            <person name="de Groot N.N."/>
        </authorList>
    </citation>
    <scope>NUCLEOTIDE SEQUENCE [LARGE SCALE GENOMIC DNA]</scope>
    <source>
        <strain evidence="3 4">Nl18</strain>
    </source>
</reference>
<evidence type="ECO:0000313" key="4">
    <source>
        <dbReference type="Proteomes" id="UP000183898"/>
    </source>
</evidence>
<evidence type="ECO:0000313" key="3">
    <source>
        <dbReference type="EMBL" id="SEN06975.1"/>
    </source>
</evidence>
<dbReference type="RefSeq" id="WP_081353664.1">
    <property type="nucleotide sequence ID" value="NZ_FOCT01000002.1"/>
</dbReference>
<dbReference type="PANTHER" id="PTHR43300">
    <property type="entry name" value="ACETYLTRANSFERASE"/>
    <property type="match status" value="1"/>
</dbReference>
<dbReference type="Pfam" id="PF00132">
    <property type="entry name" value="Hexapep"/>
    <property type="match status" value="1"/>
</dbReference>
<dbReference type="PANTHER" id="PTHR43300:SF11">
    <property type="entry name" value="ACETYLTRANSFERASE RV3034C-RELATED"/>
    <property type="match status" value="1"/>
</dbReference>
<dbReference type="GO" id="GO:0016740">
    <property type="term" value="F:transferase activity"/>
    <property type="evidence" value="ECO:0007669"/>
    <property type="project" value="UniProtKB-KW"/>
</dbReference>
<gene>
    <name evidence="3" type="ORF">SAMN05216404_102277</name>
</gene>
<protein>
    <submittedName>
        <fullName evidence="3">Transferase hexapeptide (Six repeat-containing protein)</fullName>
    </submittedName>
</protein>
<feature type="transmembrane region" description="Helical" evidence="2">
    <location>
        <begin position="7"/>
        <end position="29"/>
    </location>
</feature>
<comment type="similarity">
    <text evidence="1">Belongs to the transferase hexapeptide repeat family.</text>
</comment>
<proteinExistence type="inferred from homology"/>
<accession>A0A1H8DIH4</accession>
<evidence type="ECO:0000256" key="2">
    <source>
        <dbReference type="SAM" id="Phobius"/>
    </source>
</evidence>
<sequence length="224" mass="24282">MKTGLVDFILSATCLIILVCFSLITTRVLSIDSSYHLLLDVAVFLFSYGLYTALLLKILRSLRPYPVGNFSMHSQAFTYWKLVAVLMDLAEKMLHPFTTVFTQSLVYSMFGAHVGKHTAIAGIIRDHPLIYLGEYVTVGQNSVITAHAITHDEILLMPVKIGNNAVIGINSVVMPGVTIGDNAVLAPGAVATSNTNIPENELWGGVPARKIKDLAPQSSSSSYS</sequence>
<keyword evidence="3" id="KW-0808">Transferase</keyword>
<name>A0A1H8DIH4_9PROT</name>
<dbReference type="Gene3D" id="2.160.10.10">
    <property type="entry name" value="Hexapeptide repeat proteins"/>
    <property type="match status" value="1"/>
</dbReference>
<keyword evidence="2" id="KW-1133">Transmembrane helix</keyword>
<dbReference type="InterPro" id="IPR011004">
    <property type="entry name" value="Trimer_LpxA-like_sf"/>
</dbReference>
<dbReference type="Proteomes" id="UP000183898">
    <property type="component" value="Unassembled WGS sequence"/>
</dbReference>
<organism evidence="3 4">
    <name type="scientific">Nitrosospira multiformis</name>
    <dbReference type="NCBI Taxonomy" id="1231"/>
    <lineage>
        <taxon>Bacteria</taxon>
        <taxon>Pseudomonadati</taxon>
        <taxon>Pseudomonadota</taxon>
        <taxon>Betaproteobacteria</taxon>
        <taxon>Nitrosomonadales</taxon>
        <taxon>Nitrosomonadaceae</taxon>
        <taxon>Nitrosospira</taxon>
    </lineage>
</organism>
<keyword evidence="2" id="KW-0472">Membrane</keyword>
<dbReference type="EMBL" id="FOCT01000002">
    <property type="protein sequence ID" value="SEN06975.1"/>
    <property type="molecule type" value="Genomic_DNA"/>
</dbReference>